<keyword evidence="9" id="KW-1185">Reference proteome</keyword>
<dbReference type="OrthoDB" id="186462at2759"/>
<keyword evidence="2 6" id="KW-0409">Iron storage</keyword>
<dbReference type="InterPro" id="IPR009078">
    <property type="entry name" value="Ferritin-like_SF"/>
</dbReference>
<feature type="domain" description="Ferritin-like diiron" evidence="7">
    <location>
        <begin position="20"/>
        <end position="168"/>
    </location>
</feature>
<feature type="binding site" evidence="5">
    <location>
        <position position="75"/>
    </location>
    <ligand>
        <name>Fe cation</name>
        <dbReference type="ChEBI" id="CHEBI:24875"/>
        <label>1</label>
    </ligand>
</feature>
<feature type="binding site" evidence="5">
    <location>
        <position position="72"/>
    </location>
    <ligand>
        <name>Fe cation</name>
        <dbReference type="ChEBI" id="CHEBI:24875"/>
        <label>1</label>
    </ligand>
</feature>
<dbReference type="PROSITE" id="PS00204">
    <property type="entry name" value="FERRITIN_2"/>
    <property type="match status" value="1"/>
</dbReference>
<dbReference type="PROSITE" id="PS50905">
    <property type="entry name" value="FERRITIN_LIKE"/>
    <property type="match status" value="1"/>
</dbReference>
<comment type="similarity">
    <text evidence="1 6">Belongs to the ferritin family.</text>
</comment>
<evidence type="ECO:0000256" key="6">
    <source>
        <dbReference type="RuleBase" id="RU361145"/>
    </source>
</evidence>
<dbReference type="InterPro" id="IPR008331">
    <property type="entry name" value="Ferritin_DPS_dom"/>
</dbReference>
<accession>A0A1I8PRT5</accession>
<dbReference type="STRING" id="35570.A0A1I8PRT5"/>
<organism evidence="8 9">
    <name type="scientific">Stomoxys calcitrans</name>
    <name type="common">Stable fly</name>
    <name type="synonym">Conops calcitrans</name>
    <dbReference type="NCBI Taxonomy" id="35570"/>
    <lineage>
        <taxon>Eukaryota</taxon>
        <taxon>Metazoa</taxon>
        <taxon>Ecdysozoa</taxon>
        <taxon>Arthropoda</taxon>
        <taxon>Hexapoda</taxon>
        <taxon>Insecta</taxon>
        <taxon>Pterygota</taxon>
        <taxon>Neoptera</taxon>
        <taxon>Endopterygota</taxon>
        <taxon>Diptera</taxon>
        <taxon>Brachycera</taxon>
        <taxon>Muscomorpha</taxon>
        <taxon>Muscoidea</taxon>
        <taxon>Muscidae</taxon>
        <taxon>Stomoxys</taxon>
    </lineage>
</organism>
<evidence type="ECO:0000256" key="1">
    <source>
        <dbReference type="ARBA" id="ARBA00007513"/>
    </source>
</evidence>
<sequence>MYRFRNFCNCRRLFSVLVQDNFAKECEEILNKQINLELKAFYSYLAMAFHFDRSDAASPGAFKFFKNASEEERQHAILIMEYMNKRGGDLKLNAIQSPKLSFQSIKEAMLEALSMEKDVNTALLEAHAIADRNNDPNMCDFIETNFLQEQVDGIKQLADYVTQIEKSECDLSSYLFDKYLMQDSGGMHKK</sequence>
<dbReference type="GO" id="GO:0008198">
    <property type="term" value="F:ferrous iron binding"/>
    <property type="evidence" value="ECO:0007669"/>
    <property type="project" value="TreeGrafter"/>
</dbReference>
<dbReference type="Gene3D" id="1.20.1260.10">
    <property type="match status" value="1"/>
</dbReference>
<feature type="binding site" evidence="5">
    <location>
        <position position="37"/>
    </location>
    <ligand>
        <name>Fe cation</name>
        <dbReference type="ChEBI" id="CHEBI:24875"/>
        <label>1</label>
    </ligand>
</feature>
<evidence type="ECO:0000256" key="4">
    <source>
        <dbReference type="ARBA" id="ARBA00023004"/>
    </source>
</evidence>
<reference evidence="8" key="1">
    <citation type="submission" date="2020-05" db="UniProtKB">
        <authorList>
            <consortium name="EnsemblMetazoa"/>
        </authorList>
    </citation>
    <scope>IDENTIFICATION</scope>
    <source>
        <strain evidence="8">USDA</strain>
    </source>
</reference>
<evidence type="ECO:0000256" key="3">
    <source>
        <dbReference type="ARBA" id="ARBA00022723"/>
    </source>
</evidence>
<dbReference type="InterPro" id="IPR009040">
    <property type="entry name" value="Ferritin-like_diiron"/>
</dbReference>
<evidence type="ECO:0000256" key="5">
    <source>
        <dbReference type="PIRSR" id="PIRSR601519-1"/>
    </source>
</evidence>
<evidence type="ECO:0000256" key="2">
    <source>
        <dbReference type="ARBA" id="ARBA00022434"/>
    </source>
</evidence>
<dbReference type="InterPro" id="IPR012347">
    <property type="entry name" value="Ferritin-like"/>
</dbReference>
<proteinExistence type="inferred from homology"/>
<dbReference type="Pfam" id="PF00210">
    <property type="entry name" value="Ferritin"/>
    <property type="match status" value="1"/>
</dbReference>
<keyword evidence="6" id="KW-0560">Oxidoreductase</keyword>
<dbReference type="InterPro" id="IPR014034">
    <property type="entry name" value="Ferritin_CS"/>
</dbReference>
<dbReference type="CDD" id="cd01056">
    <property type="entry name" value="Euk_Ferritin"/>
    <property type="match status" value="1"/>
</dbReference>
<keyword evidence="3 5" id="KW-0479">Metal-binding</keyword>
<dbReference type="GO" id="GO:0006826">
    <property type="term" value="P:iron ion transport"/>
    <property type="evidence" value="ECO:0007669"/>
    <property type="project" value="InterPro"/>
</dbReference>
<feature type="binding site" evidence="5">
    <location>
        <position position="116"/>
    </location>
    <ligand>
        <name>Fe cation</name>
        <dbReference type="ChEBI" id="CHEBI:24875"/>
        <label>1</label>
    </ligand>
</feature>
<comment type="function">
    <text evidence="6">Stores iron in a soluble, non-toxic, readily available form. Important for iron homeostasis. Iron is taken up in the ferrous form and deposited as ferric hydroxides after oxidation.</text>
</comment>
<dbReference type="PANTHER" id="PTHR11431">
    <property type="entry name" value="FERRITIN"/>
    <property type="match status" value="1"/>
</dbReference>
<gene>
    <name evidence="8" type="primary">106085535</name>
</gene>
<comment type="catalytic activity">
    <reaction evidence="6">
        <text>4 Fe(2+) + O2 + 4 H(+) = 4 Fe(3+) + 2 H2O</text>
        <dbReference type="Rhea" id="RHEA:11148"/>
        <dbReference type="ChEBI" id="CHEBI:15377"/>
        <dbReference type="ChEBI" id="CHEBI:15378"/>
        <dbReference type="ChEBI" id="CHEBI:15379"/>
        <dbReference type="ChEBI" id="CHEBI:29033"/>
        <dbReference type="ChEBI" id="CHEBI:29034"/>
        <dbReference type="EC" id="1.16.3.1"/>
    </reaction>
</comment>
<keyword evidence="4 5" id="KW-0408">Iron</keyword>
<dbReference type="KEGG" id="scac:106085535"/>
<protein>
    <recommendedName>
        <fullName evidence="6">Ferritin</fullName>
        <ecNumber evidence="6">1.16.3.1</ecNumber>
    </recommendedName>
</protein>
<dbReference type="VEuPathDB" id="VectorBase:SCAU010522"/>
<evidence type="ECO:0000313" key="8">
    <source>
        <dbReference type="EnsemblMetazoa" id="SCAU010522-PA"/>
    </source>
</evidence>
<evidence type="ECO:0000259" key="7">
    <source>
        <dbReference type="PROSITE" id="PS50905"/>
    </source>
</evidence>
<feature type="binding site" evidence="5">
    <location>
        <position position="150"/>
    </location>
    <ligand>
        <name>Fe cation</name>
        <dbReference type="ChEBI" id="CHEBI:24875"/>
        <label>1</label>
    </ligand>
</feature>
<dbReference type="SUPFAM" id="SSF47240">
    <property type="entry name" value="Ferritin-like"/>
    <property type="match status" value="1"/>
</dbReference>
<dbReference type="InterPro" id="IPR001519">
    <property type="entry name" value="Ferritin"/>
</dbReference>
<dbReference type="FunFam" id="1.20.1260.10:FF:000002">
    <property type="entry name" value="Ferritin, mitochondrial"/>
    <property type="match status" value="1"/>
</dbReference>
<dbReference type="GO" id="GO:0004322">
    <property type="term" value="F:ferroxidase activity"/>
    <property type="evidence" value="ECO:0007669"/>
    <property type="project" value="UniProtKB-EC"/>
</dbReference>
<evidence type="ECO:0000313" key="9">
    <source>
        <dbReference type="Proteomes" id="UP000095300"/>
    </source>
</evidence>
<dbReference type="Proteomes" id="UP000095300">
    <property type="component" value="Unassembled WGS sequence"/>
</dbReference>
<dbReference type="GO" id="GO:0006879">
    <property type="term" value="P:intracellular iron ion homeostasis"/>
    <property type="evidence" value="ECO:0007669"/>
    <property type="project" value="UniProtKB-KW"/>
</dbReference>
<dbReference type="GO" id="GO:0005737">
    <property type="term" value="C:cytoplasm"/>
    <property type="evidence" value="ECO:0007669"/>
    <property type="project" value="TreeGrafter"/>
</dbReference>
<dbReference type="EC" id="1.16.3.1" evidence="6"/>
<dbReference type="AlphaFoldDB" id="A0A1I8PRT5"/>
<name>A0A1I8PRT5_STOCA</name>
<dbReference type="GO" id="GO:0008199">
    <property type="term" value="F:ferric iron binding"/>
    <property type="evidence" value="ECO:0007669"/>
    <property type="project" value="InterPro"/>
</dbReference>
<dbReference type="EnsemblMetazoa" id="SCAU010522-RA">
    <property type="protein sequence ID" value="SCAU010522-PA"/>
    <property type="gene ID" value="SCAU010522"/>
</dbReference>
<dbReference type="PANTHER" id="PTHR11431:SF75">
    <property type="entry name" value="FERRITIN"/>
    <property type="match status" value="1"/>
</dbReference>